<feature type="region of interest" description="Disordered" evidence="4">
    <location>
        <begin position="439"/>
        <end position="473"/>
    </location>
</feature>
<evidence type="ECO:0000313" key="6">
    <source>
        <dbReference type="EnsemblMetazoa" id="XP_038046083.1"/>
    </source>
</evidence>
<feature type="domain" description="Zinc finger PHD-type" evidence="5">
    <location>
        <begin position="851"/>
        <end position="894"/>
    </location>
</feature>
<dbReference type="InterPro" id="IPR011011">
    <property type="entry name" value="Znf_FYVE_PHD"/>
</dbReference>
<reference evidence="6" key="1">
    <citation type="submission" date="2022-11" db="UniProtKB">
        <authorList>
            <consortium name="EnsemblMetazoa"/>
        </authorList>
    </citation>
    <scope>IDENTIFICATION</scope>
</reference>
<sequence>MNTTDCLMCKAPFLSKENDNGRYSLQDCGLSPAQFEGQDGFLCHSCKSKQMQETRRASNKRPSSCPLEHPECLKCKTPFQKAPKGGYQRRSLKAMKISPEQFGGQDGFVCYKCRRILMKQQARIPKKKPKRKRLVNPRPKRKRSCNPRPKKKSENTRPHHETLKELLLNRMKDCQYGPMVRLLLRMESARKAYQLFLDKAVRKEIKAYPKTHLAHAVTAEQVASFKWVEVIEEATSCMPILVNVLKAALPDPSHRKGNVFCGRGVRSTKQAQGIYNQRLGFILSLIMYSHNPQVYSFIQGCVSLQLWKHGCSQKVVESLHALGICKGLKGTAKTASKLKKDPAQKQKQWQRALSEQLKASAAAVEDSETHKPSLCNRVQAGVLKSPVVEDMDDDVSSDMSVHVSADSNSDSDVVSSHEGQEIRVDRKTHKPAPCNEVQAGVLNSPATDGMDDDAASEMNVSSENNSDSDAVPSPLAQLSLHVTAVNVDNLPSTSSGKHGSFFEDTSHKRKYQAPIHTLPLHLRRKPEPGYTIVCDNVLMQSAKRSNELKLQAAIFAVRNRVGFDQQMAYTMKHAEDIPLSCFLPTFSDWRNLKQRMCQILQHILKDHLPFLKGVTCSAPKRHLHSDALSKKSEIVSLGVIDENPFSTQGSVCMLESLHRFVPSYGEDLYPTACFGDGLSVAQMTDAKQTRVSGASAADRLEGLVQCPQDFHRRGVLLQDTMDRFFKEESATDRGTLFQLKQEFGHQSVKRNVMENFNHVEDLIQFCTRAFSIMLALKLIQEEDIPEPFPSSGAASHQKVWLTKFIWKIVDFVWPEIPSEDMNKACEQQGAGATLGFNGHNGDVENAINDDACKCGESTGEGMIRCSNRECGWFHYSCAYVHGPVEGDWWCSAECQASKSSLYCKCHKKTEKEEVMIQCELQRHCSFNEWYHLECVGGAEDFPDEWYCSPECEQRGLDKSASDGVQEYSRALLFEGLCHLAFRDAVWEGDGPAILSHWRINTLQFWNNSHLKYFNLAHNMLAGVNGFYPARVAHDMTWNRVANLTGQADHNIGLDLVKEIPTEDYQEMLSQVQGVNPKHQGEHSSKLSETLCRDLDDIFLQSRFGIQKQRSEQARQKFDQDVQCFAASYTDDGLFDFVPGRHHKCFPFFKHSLDVKSPHIMGKKLLQLSKLMDMGRESVQSWSAAHT</sequence>
<protein>
    <recommendedName>
        <fullName evidence="5">Zinc finger PHD-type domain-containing protein</fullName>
    </recommendedName>
</protein>
<keyword evidence="7" id="KW-1185">Reference proteome</keyword>
<evidence type="ECO:0000259" key="5">
    <source>
        <dbReference type="SMART" id="SM00249"/>
    </source>
</evidence>
<feature type="compositionally biased region" description="Polar residues" evidence="4">
    <location>
        <begin position="458"/>
        <end position="468"/>
    </location>
</feature>
<feature type="region of interest" description="Disordered" evidence="4">
    <location>
        <begin position="121"/>
        <end position="161"/>
    </location>
</feature>
<dbReference type="InterPro" id="IPR046496">
    <property type="entry name" value="DUF6589"/>
</dbReference>
<dbReference type="OrthoDB" id="6123456at2759"/>
<dbReference type="RefSeq" id="XP_038046084.1">
    <property type="nucleotide sequence ID" value="XM_038190156.1"/>
</dbReference>
<dbReference type="InterPro" id="IPR001965">
    <property type="entry name" value="Znf_PHD"/>
</dbReference>
<evidence type="ECO:0000256" key="4">
    <source>
        <dbReference type="SAM" id="MobiDB-lite"/>
    </source>
</evidence>
<dbReference type="Pfam" id="PF20231">
    <property type="entry name" value="DUF6589"/>
    <property type="match status" value="1"/>
</dbReference>
<keyword evidence="1" id="KW-0479">Metal-binding</keyword>
<evidence type="ECO:0000256" key="3">
    <source>
        <dbReference type="ARBA" id="ARBA00022833"/>
    </source>
</evidence>
<dbReference type="InterPro" id="IPR013083">
    <property type="entry name" value="Znf_RING/FYVE/PHD"/>
</dbReference>
<dbReference type="RefSeq" id="XP_038046083.1">
    <property type="nucleotide sequence ID" value="XM_038190155.1"/>
</dbReference>
<evidence type="ECO:0000256" key="1">
    <source>
        <dbReference type="ARBA" id="ARBA00022723"/>
    </source>
</evidence>
<keyword evidence="3" id="KW-0862">Zinc</keyword>
<dbReference type="AlphaFoldDB" id="A0A913Z2M9"/>
<dbReference type="SMART" id="SM00249">
    <property type="entry name" value="PHD"/>
    <property type="match status" value="2"/>
</dbReference>
<dbReference type="OMA" id="HREITIQ"/>
<dbReference type="Proteomes" id="UP000887568">
    <property type="component" value="Unplaced"/>
</dbReference>
<evidence type="ECO:0000313" key="7">
    <source>
        <dbReference type="Proteomes" id="UP000887568"/>
    </source>
</evidence>
<dbReference type="Gene3D" id="3.30.40.10">
    <property type="entry name" value="Zinc/RING finger domain, C3HC4 (zinc finger)"/>
    <property type="match status" value="2"/>
</dbReference>
<feature type="compositionally biased region" description="Basic and acidic residues" evidence="4">
    <location>
        <begin position="152"/>
        <end position="161"/>
    </location>
</feature>
<accession>A0A913Z2M9</accession>
<evidence type="ECO:0000256" key="2">
    <source>
        <dbReference type="ARBA" id="ARBA00022771"/>
    </source>
</evidence>
<dbReference type="SUPFAM" id="SSF57903">
    <property type="entry name" value="FYVE/PHD zinc finger"/>
    <property type="match status" value="1"/>
</dbReference>
<feature type="compositionally biased region" description="Low complexity" evidence="4">
    <location>
        <begin position="397"/>
        <end position="416"/>
    </location>
</feature>
<keyword evidence="2" id="KW-0863">Zinc-finger</keyword>
<proteinExistence type="predicted"/>
<organism evidence="6 7">
    <name type="scientific">Patiria miniata</name>
    <name type="common">Bat star</name>
    <name type="synonym">Asterina miniata</name>
    <dbReference type="NCBI Taxonomy" id="46514"/>
    <lineage>
        <taxon>Eukaryota</taxon>
        <taxon>Metazoa</taxon>
        <taxon>Echinodermata</taxon>
        <taxon>Eleutherozoa</taxon>
        <taxon>Asterozoa</taxon>
        <taxon>Asteroidea</taxon>
        <taxon>Valvatacea</taxon>
        <taxon>Valvatida</taxon>
        <taxon>Asterinidae</taxon>
        <taxon>Patiria</taxon>
    </lineage>
</organism>
<name>A0A913Z2M9_PATMI</name>
<dbReference type="GeneID" id="119720481"/>
<dbReference type="EnsemblMetazoa" id="XM_038190155.1">
    <property type="protein sequence ID" value="XP_038046083.1"/>
    <property type="gene ID" value="LOC119720481"/>
</dbReference>
<feature type="region of interest" description="Disordered" evidence="4">
    <location>
        <begin position="392"/>
        <end position="427"/>
    </location>
</feature>
<dbReference type="EnsemblMetazoa" id="XM_038190156.1">
    <property type="protein sequence ID" value="XP_038046084.1"/>
    <property type="gene ID" value="LOC119720481"/>
</dbReference>
<feature type="compositionally biased region" description="Basic residues" evidence="4">
    <location>
        <begin position="124"/>
        <end position="151"/>
    </location>
</feature>
<dbReference type="GO" id="GO:0008270">
    <property type="term" value="F:zinc ion binding"/>
    <property type="evidence" value="ECO:0007669"/>
    <property type="project" value="UniProtKB-KW"/>
</dbReference>
<feature type="domain" description="Zinc finger PHD-type" evidence="5">
    <location>
        <begin position="902"/>
        <end position="951"/>
    </location>
</feature>